<keyword evidence="1" id="KW-0328">Glycosyltransferase</keyword>
<dbReference type="PANTHER" id="PTHR11927:SF9">
    <property type="entry name" value="L-FUCOSYLTRANSFERASE"/>
    <property type="match status" value="1"/>
</dbReference>
<evidence type="ECO:0000313" key="3">
    <source>
        <dbReference type="EMBL" id="TWU55483.1"/>
    </source>
</evidence>
<dbReference type="OrthoDB" id="257809at2"/>
<sequence>MTWLKKRIGWLMIRLRSIARVACRLRFAWALQCLERSALAKDRPILLIADNYGRLANRVTRICNLISIANQMGAVLIDAGFVEHRKSFAAFDDCALYVYPPERRSKVDWRVRLACFIIRNCHFRDQDLPKQILDCSDMLVSVDRSNQRLAFSAQEIETAIGASGCRMLILLGLYFDADCKSRSTKDECRQQLAPQQSLAKTIDATISQVRGEGVGDAECEVIGVHVRQGDYRWWLDGRFYFPPTVYATAMRQIQQARSNKAVKFLICSDETLASDIFEGMDVHFSGGSPTEDLFCLSRCNLIISTFSSFAYFASFYGDRPILDLSSLSFDQNQCMSMVPLNSKAWPRLGLPEAFNEDEASQSNAV</sequence>
<reference evidence="3 4" key="1">
    <citation type="submission" date="2019-02" db="EMBL/GenBank/DDBJ databases">
        <title>Deep-cultivation of Planctomycetes and their phenomic and genomic characterization uncovers novel biology.</title>
        <authorList>
            <person name="Wiegand S."/>
            <person name="Jogler M."/>
            <person name="Boedeker C."/>
            <person name="Pinto D."/>
            <person name="Vollmers J."/>
            <person name="Rivas-Marin E."/>
            <person name="Kohn T."/>
            <person name="Peeters S.H."/>
            <person name="Heuer A."/>
            <person name="Rast P."/>
            <person name="Oberbeckmann S."/>
            <person name="Bunk B."/>
            <person name="Jeske O."/>
            <person name="Meyerdierks A."/>
            <person name="Storesund J.E."/>
            <person name="Kallscheuer N."/>
            <person name="Luecker S."/>
            <person name="Lage O.M."/>
            <person name="Pohl T."/>
            <person name="Merkel B.J."/>
            <person name="Hornburger P."/>
            <person name="Mueller R.-W."/>
            <person name="Bruemmer F."/>
            <person name="Labrenz M."/>
            <person name="Spormann A.M."/>
            <person name="Op Den Camp H."/>
            <person name="Overmann J."/>
            <person name="Amann R."/>
            <person name="Jetten M.S.M."/>
            <person name="Mascher T."/>
            <person name="Medema M.H."/>
            <person name="Devos D.P."/>
            <person name="Kaster A.-K."/>
            <person name="Ovreas L."/>
            <person name="Rohde M."/>
            <person name="Galperin M.Y."/>
            <person name="Jogler C."/>
        </authorList>
    </citation>
    <scope>NUCLEOTIDE SEQUENCE [LARGE SCALE GENOMIC DNA]</scope>
    <source>
        <strain evidence="3 4">Poly59</strain>
    </source>
</reference>
<protein>
    <submittedName>
        <fullName evidence="3">Glycosyl transferase family 11</fullName>
    </submittedName>
</protein>
<dbReference type="AlphaFoldDB" id="A0A5C6F0X8"/>
<dbReference type="InterPro" id="IPR002516">
    <property type="entry name" value="Glyco_trans_11"/>
</dbReference>
<keyword evidence="2 3" id="KW-0808">Transferase</keyword>
<dbReference type="EMBL" id="SJPX01000002">
    <property type="protein sequence ID" value="TWU55483.1"/>
    <property type="molecule type" value="Genomic_DNA"/>
</dbReference>
<comment type="caution">
    <text evidence="3">The sequence shown here is derived from an EMBL/GenBank/DDBJ whole genome shotgun (WGS) entry which is preliminary data.</text>
</comment>
<evidence type="ECO:0000256" key="1">
    <source>
        <dbReference type="ARBA" id="ARBA00022676"/>
    </source>
</evidence>
<name>A0A5C6F0X8_9BACT</name>
<dbReference type="GO" id="GO:0016020">
    <property type="term" value="C:membrane"/>
    <property type="evidence" value="ECO:0007669"/>
    <property type="project" value="InterPro"/>
</dbReference>
<organism evidence="3 4">
    <name type="scientific">Rubripirellula reticaptiva</name>
    <dbReference type="NCBI Taxonomy" id="2528013"/>
    <lineage>
        <taxon>Bacteria</taxon>
        <taxon>Pseudomonadati</taxon>
        <taxon>Planctomycetota</taxon>
        <taxon>Planctomycetia</taxon>
        <taxon>Pirellulales</taxon>
        <taxon>Pirellulaceae</taxon>
        <taxon>Rubripirellula</taxon>
    </lineage>
</organism>
<keyword evidence="4" id="KW-1185">Reference proteome</keyword>
<proteinExistence type="predicted"/>
<dbReference type="GO" id="GO:0008107">
    <property type="term" value="F:galactoside 2-alpha-L-fucosyltransferase activity"/>
    <property type="evidence" value="ECO:0007669"/>
    <property type="project" value="InterPro"/>
</dbReference>
<accession>A0A5C6F0X8</accession>
<gene>
    <name evidence="3" type="ORF">Poly59_17820</name>
</gene>
<dbReference type="GO" id="GO:0005975">
    <property type="term" value="P:carbohydrate metabolic process"/>
    <property type="evidence" value="ECO:0007669"/>
    <property type="project" value="InterPro"/>
</dbReference>
<dbReference type="Pfam" id="PF01531">
    <property type="entry name" value="Glyco_transf_11"/>
    <property type="match status" value="1"/>
</dbReference>
<dbReference type="Proteomes" id="UP000317977">
    <property type="component" value="Unassembled WGS sequence"/>
</dbReference>
<evidence type="ECO:0000313" key="4">
    <source>
        <dbReference type="Proteomes" id="UP000317977"/>
    </source>
</evidence>
<dbReference type="PANTHER" id="PTHR11927">
    <property type="entry name" value="GALACTOSIDE 2-L-FUCOSYLTRANSFERASE"/>
    <property type="match status" value="1"/>
</dbReference>
<evidence type="ECO:0000256" key="2">
    <source>
        <dbReference type="ARBA" id="ARBA00022679"/>
    </source>
</evidence>